<organism evidence="1">
    <name type="scientific">Medicago truncatula</name>
    <name type="common">Barrel medic</name>
    <name type="synonym">Medicago tribuloides</name>
    <dbReference type="NCBI Taxonomy" id="3880"/>
    <lineage>
        <taxon>Eukaryota</taxon>
        <taxon>Viridiplantae</taxon>
        <taxon>Streptophyta</taxon>
        <taxon>Embryophyta</taxon>
        <taxon>Tracheophyta</taxon>
        <taxon>Spermatophyta</taxon>
        <taxon>Magnoliopsida</taxon>
        <taxon>eudicotyledons</taxon>
        <taxon>Gunneridae</taxon>
        <taxon>Pentapetalae</taxon>
        <taxon>rosids</taxon>
        <taxon>fabids</taxon>
        <taxon>Fabales</taxon>
        <taxon>Fabaceae</taxon>
        <taxon>Papilionoideae</taxon>
        <taxon>50 kb inversion clade</taxon>
        <taxon>NPAAA clade</taxon>
        <taxon>Hologalegina</taxon>
        <taxon>IRL clade</taxon>
        <taxon>Trifolieae</taxon>
        <taxon>Medicago</taxon>
    </lineage>
</organism>
<dbReference type="AlphaFoldDB" id="A0A396I124"/>
<dbReference type="Proteomes" id="UP000265566">
    <property type="component" value="Chromosome 4"/>
</dbReference>
<gene>
    <name evidence="1" type="ORF">MtrunA17_Chr4g0002441</name>
</gene>
<protein>
    <submittedName>
        <fullName evidence="1">Uncharacterized protein</fullName>
    </submittedName>
</protein>
<comment type="caution">
    <text evidence="1">The sequence shown here is derived from an EMBL/GenBank/DDBJ whole genome shotgun (WGS) entry which is preliminary data.</text>
</comment>
<dbReference type="EMBL" id="PSQE01000004">
    <property type="protein sequence ID" value="RHN58438.1"/>
    <property type="molecule type" value="Genomic_DNA"/>
</dbReference>
<sequence>MVVFCLVARFKVWSGISSRKLILVRVYFKQVENPKFKLEFELL</sequence>
<accession>A0A396I124</accession>
<dbReference type="Gramene" id="rna20353">
    <property type="protein sequence ID" value="RHN58438.1"/>
    <property type="gene ID" value="gene20353"/>
</dbReference>
<proteinExistence type="predicted"/>
<reference evidence="1" key="1">
    <citation type="journal article" date="2018" name="Nat. Plants">
        <title>Whole-genome landscape of Medicago truncatula symbiotic genes.</title>
        <authorList>
            <person name="Pecrix Y."/>
            <person name="Gamas P."/>
            <person name="Carrere S."/>
        </authorList>
    </citation>
    <scope>NUCLEOTIDE SEQUENCE</scope>
    <source>
        <tissue evidence="1">Leaves</tissue>
    </source>
</reference>
<name>A0A396I124_MEDTR</name>
<evidence type="ECO:0000313" key="1">
    <source>
        <dbReference type="EMBL" id="RHN58438.1"/>
    </source>
</evidence>